<keyword evidence="5" id="KW-0561">Oxygen transport</keyword>
<dbReference type="OMA" id="KHARHNI"/>
<dbReference type="STRING" id="27835.A0A0N4YFT6"/>
<feature type="domain" description="Globin" evidence="7">
    <location>
        <begin position="95"/>
        <end position="241"/>
    </location>
</feature>
<dbReference type="Pfam" id="PF00042">
    <property type="entry name" value="Globin"/>
    <property type="match status" value="1"/>
</dbReference>
<keyword evidence="9" id="KW-1185">Reference proteome</keyword>
<dbReference type="Gene3D" id="1.10.490.10">
    <property type="entry name" value="Globins"/>
    <property type="match status" value="1"/>
</dbReference>
<dbReference type="GO" id="GO:0020037">
    <property type="term" value="F:heme binding"/>
    <property type="evidence" value="ECO:0007669"/>
    <property type="project" value="InterPro"/>
</dbReference>
<evidence type="ECO:0000256" key="3">
    <source>
        <dbReference type="ARBA" id="ARBA00022723"/>
    </source>
</evidence>
<dbReference type="GO" id="GO:0005506">
    <property type="term" value="F:iron ion binding"/>
    <property type="evidence" value="ECO:0007669"/>
    <property type="project" value="InterPro"/>
</dbReference>
<evidence type="ECO:0000259" key="7">
    <source>
        <dbReference type="PROSITE" id="PS01033"/>
    </source>
</evidence>
<dbReference type="SUPFAM" id="SSF46458">
    <property type="entry name" value="Globin-like"/>
    <property type="match status" value="1"/>
</dbReference>
<gene>
    <name evidence="8" type="ORF">NBR_LOCUS15633</name>
</gene>
<keyword evidence="2 5" id="KW-0349">Heme</keyword>
<sequence length="246" mass="28234">MVGEEHQKTTPLIMSIEPEVNLKPTKPRLPEINRPVNVDKADRKPMGRQTGVLTTEPESKCTSSTESCPQAQEATSSVLQDSDETTTATRKQLDRLSEHQRQIIIETFAEMEHHAVKNGLKMLVKLFSEYPNYKQIWPQFRAIPDSSLMNAIALRRHASVYMCGLGAIIHSMKHENELALQMTRIAKAHIKWNVHRSHVVHMLDPVLDIVQECNPNYNNEMKQAWTTLYHIIADLIEIYRKKVFST</sequence>
<dbReference type="PROSITE" id="PS01033">
    <property type="entry name" value="GLOBIN"/>
    <property type="match status" value="1"/>
</dbReference>
<dbReference type="GO" id="GO:0019825">
    <property type="term" value="F:oxygen binding"/>
    <property type="evidence" value="ECO:0007669"/>
    <property type="project" value="InterPro"/>
</dbReference>
<reference evidence="8 9" key="2">
    <citation type="submission" date="2018-11" db="EMBL/GenBank/DDBJ databases">
        <authorList>
            <consortium name="Pathogen Informatics"/>
        </authorList>
    </citation>
    <scope>NUCLEOTIDE SEQUENCE [LARGE SCALE GENOMIC DNA]</scope>
</reference>
<dbReference type="InterPro" id="IPR000971">
    <property type="entry name" value="Globin"/>
</dbReference>
<evidence type="ECO:0000256" key="6">
    <source>
        <dbReference type="SAM" id="MobiDB-lite"/>
    </source>
</evidence>
<dbReference type="InterPro" id="IPR009050">
    <property type="entry name" value="Globin-like_sf"/>
</dbReference>
<evidence type="ECO:0000256" key="5">
    <source>
        <dbReference type="RuleBase" id="RU000356"/>
    </source>
</evidence>
<dbReference type="InterPro" id="IPR044399">
    <property type="entry name" value="Mb-like_M"/>
</dbReference>
<dbReference type="PANTHER" id="PTHR46783">
    <property type="entry name" value="CYTOGLOBIN"/>
    <property type="match status" value="1"/>
</dbReference>
<evidence type="ECO:0000313" key="8">
    <source>
        <dbReference type="EMBL" id="VDL79227.1"/>
    </source>
</evidence>
<keyword evidence="5" id="KW-0813">Transport</keyword>
<dbReference type="Proteomes" id="UP000271162">
    <property type="component" value="Unassembled WGS sequence"/>
</dbReference>
<feature type="compositionally biased region" description="Polar residues" evidence="6">
    <location>
        <begin position="60"/>
        <end position="90"/>
    </location>
</feature>
<dbReference type="InterPro" id="IPR013314">
    <property type="entry name" value="Globin_lamprey/hagfish"/>
</dbReference>
<dbReference type="EMBL" id="UYSL01021822">
    <property type="protein sequence ID" value="VDL79227.1"/>
    <property type="molecule type" value="Genomic_DNA"/>
</dbReference>
<protein>
    <submittedName>
        <fullName evidence="10">GLOBIN domain-containing protein</fullName>
    </submittedName>
</protein>
<comment type="subunit">
    <text evidence="1">Monomer.</text>
</comment>
<evidence type="ECO:0000256" key="4">
    <source>
        <dbReference type="ARBA" id="ARBA00023004"/>
    </source>
</evidence>
<dbReference type="PANTHER" id="PTHR46783:SF1">
    <property type="entry name" value="CYTOGLOBIN-1-RELATED"/>
    <property type="match status" value="1"/>
</dbReference>
<keyword evidence="4" id="KW-0408">Iron</keyword>
<dbReference type="CDD" id="cd01040">
    <property type="entry name" value="Mb-like"/>
    <property type="match status" value="1"/>
</dbReference>
<proteinExistence type="inferred from homology"/>
<evidence type="ECO:0000256" key="2">
    <source>
        <dbReference type="ARBA" id="ARBA00022617"/>
    </source>
</evidence>
<comment type="similarity">
    <text evidence="5">Belongs to the globin family.</text>
</comment>
<evidence type="ECO:0000256" key="1">
    <source>
        <dbReference type="ARBA" id="ARBA00011245"/>
    </source>
</evidence>
<feature type="region of interest" description="Disordered" evidence="6">
    <location>
        <begin position="39"/>
        <end position="94"/>
    </location>
</feature>
<evidence type="ECO:0000313" key="9">
    <source>
        <dbReference type="Proteomes" id="UP000271162"/>
    </source>
</evidence>
<organism evidence="10">
    <name type="scientific">Nippostrongylus brasiliensis</name>
    <name type="common">Rat hookworm</name>
    <dbReference type="NCBI Taxonomy" id="27835"/>
    <lineage>
        <taxon>Eukaryota</taxon>
        <taxon>Metazoa</taxon>
        <taxon>Ecdysozoa</taxon>
        <taxon>Nematoda</taxon>
        <taxon>Chromadorea</taxon>
        <taxon>Rhabditida</taxon>
        <taxon>Rhabditina</taxon>
        <taxon>Rhabditomorpha</taxon>
        <taxon>Strongyloidea</taxon>
        <taxon>Heligmosomidae</taxon>
        <taxon>Nippostrongylus</taxon>
    </lineage>
</organism>
<dbReference type="AlphaFoldDB" id="A0A0N4YFT6"/>
<dbReference type="InterPro" id="IPR012292">
    <property type="entry name" value="Globin/Proto"/>
</dbReference>
<dbReference type="GO" id="GO:0005344">
    <property type="term" value="F:oxygen carrier activity"/>
    <property type="evidence" value="ECO:0007669"/>
    <property type="project" value="UniProtKB-KW"/>
</dbReference>
<name>A0A0N4YFT6_NIPBR</name>
<evidence type="ECO:0000313" key="10">
    <source>
        <dbReference type="WBParaSite" id="NBR_0001563201-mRNA-1"/>
    </source>
</evidence>
<reference evidence="10" key="1">
    <citation type="submission" date="2017-02" db="UniProtKB">
        <authorList>
            <consortium name="WormBaseParasite"/>
        </authorList>
    </citation>
    <scope>IDENTIFICATION</scope>
</reference>
<accession>A0A0N4YFT6</accession>
<dbReference type="WBParaSite" id="NBR_0001563201-mRNA-1">
    <property type="protein sequence ID" value="NBR_0001563201-mRNA-1"/>
    <property type="gene ID" value="NBR_0001563201"/>
</dbReference>
<keyword evidence="3" id="KW-0479">Metal-binding</keyword>
<dbReference type="GO" id="GO:0016491">
    <property type="term" value="F:oxidoreductase activity"/>
    <property type="evidence" value="ECO:0007669"/>
    <property type="project" value="UniProtKB-ARBA"/>
</dbReference>